<dbReference type="EnsemblPlants" id="KRH31055">
    <property type="protein sequence ID" value="KRH31055"/>
    <property type="gene ID" value="GLYMA_11G224700"/>
</dbReference>
<reference evidence="3" key="2">
    <citation type="submission" date="2018-02" db="UniProtKB">
        <authorList>
            <consortium name="EnsemblPlants"/>
        </authorList>
    </citation>
    <scope>IDENTIFICATION</scope>
    <source>
        <strain evidence="3">Williams 82</strain>
    </source>
</reference>
<name>A0A0R0HXX1_SOYBN</name>
<evidence type="ECO:0000313" key="3">
    <source>
        <dbReference type="EnsemblPlants" id="KRH31055"/>
    </source>
</evidence>
<keyword evidence="4" id="KW-1185">Reference proteome</keyword>
<reference evidence="2 3" key="1">
    <citation type="journal article" date="2010" name="Nature">
        <title>Genome sequence of the palaeopolyploid soybean.</title>
        <authorList>
            <person name="Schmutz J."/>
            <person name="Cannon S.B."/>
            <person name="Schlueter J."/>
            <person name="Ma J."/>
            <person name="Mitros T."/>
            <person name="Nelson W."/>
            <person name="Hyten D.L."/>
            <person name="Song Q."/>
            <person name="Thelen J.J."/>
            <person name="Cheng J."/>
            <person name="Xu D."/>
            <person name="Hellsten U."/>
            <person name="May G.D."/>
            <person name="Yu Y."/>
            <person name="Sakurai T."/>
            <person name="Umezawa T."/>
            <person name="Bhattacharyya M.K."/>
            <person name="Sandhu D."/>
            <person name="Valliyodan B."/>
            <person name="Lindquist E."/>
            <person name="Peto M."/>
            <person name="Grant D."/>
            <person name="Shu S."/>
            <person name="Goodstein D."/>
            <person name="Barry K."/>
            <person name="Futrell-Griggs M."/>
            <person name="Abernathy B."/>
            <person name="Du J."/>
            <person name="Tian Z."/>
            <person name="Zhu L."/>
            <person name="Gill N."/>
            <person name="Joshi T."/>
            <person name="Libault M."/>
            <person name="Sethuraman A."/>
            <person name="Zhang X.-C."/>
            <person name="Shinozaki K."/>
            <person name="Nguyen H.T."/>
            <person name="Wing R.A."/>
            <person name="Cregan P."/>
            <person name="Specht J."/>
            <person name="Grimwood J."/>
            <person name="Rokhsar D."/>
            <person name="Stacey G."/>
            <person name="Shoemaker R.C."/>
            <person name="Jackson S.A."/>
        </authorList>
    </citation>
    <scope>NUCLEOTIDE SEQUENCE</scope>
    <source>
        <strain evidence="3">cv. Williams 82</strain>
        <tissue evidence="2">Callus</tissue>
    </source>
</reference>
<reference evidence="2" key="3">
    <citation type="submission" date="2018-07" db="EMBL/GenBank/DDBJ databases">
        <title>WGS assembly of Glycine max.</title>
        <authorList>
            <person name="Schmutz J."/>
            <person name="Cannon S."/>
            <person name="Schlueter J."/>
            <person name="Ma J."/>
            <person name="Mitros T."/>
            <person name="Nelson W."/>
            <person name="Hyten D."/>
            <person name="Song Q."/>
            <person name="Thelen J."/>
            <person name="Cheng J."/>
            <person name="Xu D."/>
            <person name="Hellsten U."/>
            <person name="May G."/>
            <person name="Yu Y."/>
            <person name="Sakurai T."/>
            <person name="Umezawa T."/>
            <person name="Bhattacharyya M."/>
            <person name="Sandhu D."/>
            <person name="Valliyodan B."/>
            <person name="Lindquist E."/>
            <person name="Peto M."/>
            <person name="Grant D."/>
            <person name="Shu S."/>
            <person name="Goodstein D."/>
            <person name="Barry K."/>
            <person name="Futrell-Griggs M."/>
            <person name="Abernathy B."/>
            <person name="Du J."/>
            <person name="Tian Z."/>
            <person name="Zhu L."/>
            <person name="Gill N."/>
            <person name="Joshi T."/>
            <person name="Libault M."/>
            <person name="Sethuraman A."/>
            <person name="Zhang X."/>
            <person name="Shinozaki K."/>
            <person name="Nguyen H."/>
            <person name="Wing R."/>
            <person name="Cregan P."/>
            <person name="Specht J."/>
            <person name="Grimwood J."/>
            <person name="Rokhsar D."/>
            <person name="Stacey G."/>
            <person name="Shoemaker R."/>
            <person name="Jackson S."/>
        </authorList>
    </citation>
    <scope>NUCLEOTIDE SEQUENCE</scope>
    <source>
        <tissue evidence="2">Callus</tissue>
    </source>
</reference>
<evidence type="ECO:0000313" key="4">
    <source>
        <dbReference type="Proteomes" id="UP000008827"/>
    </source>
</evidence>
<accession>A0A0R0HXX1</accession>
<organism evidence="2">
    <name type="scientific">Glycine max</name>
    <name type="common">Soybean</name>
    <name type="synonym">Glycine hispida</name>
    <dbReference type="NCBI Taxonomy" id="3847"/>
    <lineage>
        <taxon>Eukaryota</taxon>
        <taxon>Viridiplantae</taxon>
        <taxon>Streptophyta</taxon>
        <taxon>Embryophyta</taxon>
        <taxon>Tracheophyta</taxon>
        <taxon>Spermatophyta</taxon>
        <taxon>Magnoliopsida</taxon>
        <taxon>eudicotyledons</taxon>
        <taxon>Gunneridae</taxon>
        <taxon>Pentapetalae</taxon>
        <taxon>rosids</taxon>
        <taxon>fabids</taxon>
        <taxon>Fabales</taxon>
        <taxon>Fabaceae</taxon>
        <taxon>Papilionoideae</taxon>
        <taxon>50 kb inversion clade</taxon>
        <taxon>NPAAA clade</taxon>
        <taxon>indigoferoid/millettioid clade</taxon>
        <taxon>Phaseoleae</taxon>
        <taxon>Glycine</taxon>
        <taxon>Glycine subgen. Soja</taxon>
    </lineage>
</organism>
<dbReference type="AlphaFoldDB" id="A0A0R0HXX1"/>
<dbReference type="PANTHER" id="PTHR37078:SF4">
    <property type="entry name" value="PROTEIN, PUTATIVE-RELATED"/>
    <property type="match status" value="1"/>
</dbReference>
<proteinExistence type="predicted"/>
<gene>
    <name evidence="2" type="ORF">GLYMA_11G224700</name>
</gene>
<dbReference type="PANTHER" id="PTHR37078">
    <property type="entry name" value="NODULE CYSTEINE-RICH (NCR) SECRETED PEPTIDE"/>
    <property type="match status" value="1"/>
</dbReference>
<feature type="chain" id="PRO_5014521715" evidence="1">
    <location>
        <begin position="24"/>
        <end position="71"/>
    </location>
</feature>
<dbReference type="EMBL" id="CM000844">
    <property type="protein sequence ID" value="KRH31055.1"/>
    <property type="molecule type" value="Genomic_DNA"/>
</dbReference>
<evidence type="ECO:0000313" key="2">
    <source>
        <dbReference type="EMBL" id="KRH31055.1"/>
    </source>
</evidence>
<feature type="signal peptide" evidence="1">
    <location>
        <begin position="1"/>
        <end position="23"/>
    </location>
</feature>
<dbReference type="InParanoid" id="A0A0R0HXX1"/>
<evidence type="ECO:0000256" key="1">
    <source>
        <dbReference type="SAM" id="SignalP"/>
    </source>
</evidence>
<sequence length="71" mass="8094">MLTQMLFMLFFACLLIIAPILSPNPNGYTKHQVYSTLGLMCKCFDGKGGECRSTWEDDACSNLVCNPWKYY</sequence>
<keyword evidence="1" id="KW-0732">Signal</keyword>
<dbReference type="Proteomes" id="UP000008827">
    <property type="component" value="Chromosome 11"/>
</dbReference>
<protein>
    <submittedName>
        <fullName evidence="2 3">Uncharacterized protein</fullName>
    </submittedName>
</protein>
<dbReference type="Gramene" id="KRH31055">
    <property type="protein sequence ID" value="KRH31055"/>
    <property type="gene ID" value="GLYMA_11G224700"/>
</dbReference>